<evidence type="ECO:0008006" key="4">
    <source>
        <dbReference type="Google" id="ProtNLM"/>
    </source>
</evidence>
<keyword evidence="1" id="KW-0732">Signal</keyword>
<dbReference type="STRING" id="332999.SAMN04488511_103332"/>
<evidence type="ECO:0000256" key="1">
    <source>
        <dbReference type="SAM" id="SignalP"/>
    </source>
</evidence>
<sequence>MFNVKKVFFVYFIFISSHSFAQKIFHQTDVKGTWQYVYPFKDKRYVMAIQYLIVDGESSEEPSNAVIYFGQINKKADKIFWKENLALRQISNNITYEDYNNDEIKDLLIFEDTGGRGGNSFYNLYLVNPKNHTLTKVGDFNKIVNPNYNKKYKVIVSYGLTGTNYYQLYKLNKKHIPYKIGKPFDDTEDLDLDKKIATILKKNNNPKQQIKKIGN</sequence>
<feature type="signal peptide" evidence="1">
    <location>
        <begin position="1"/>
        <end position="21"/>
    </location>
</feature>
<proteinExistence type="predicted"/>
<dbReference type="EMBL" id="FOJM01000003">
    <property type="protein sequence ID" value="SFA43376.1"/>
    <property type="molecule type" value="Genomic_DNA"/>
</dbReference>
<reference evidence="3" key="1">
    <citation type="submission" date="2016-10" db="EMBL/GenBank/DDBJ databases">
        <authorList>
            <person name="Varghese N."/>
            <person name="Submissions S."/>
        </authorList>
    </citation>
    <scope>NUCLEOTIDE SEQUENCE [LARGE SCALE GENOMIC DNA]</scope>
    <source>
        <strain evidence="3">DSM 18130</strain>
    </source>
</reference>
<protein>
    <recommendedName>
        <fullName evidence="4">FG-GAP repeat-containing protein</fullName>
    </recommendedName>
</protein>
<feature type="chain" id="PRO_5011652239" description="FG-GAP repeat-containing protein" evidence="1">
    <location>
        <begin position="22"/>
        <end position="215"/>
    </location>
</feature>
<dbReference type="InterPro" id="IPR058087">
    <property type="entry name" value="XAC2610_dom"/>
</dbReference>
<keyword evidence="3" id="KW-1185">Reference proteome</keyword>
<dbReference type="AlphaFoldDB" id="A0A1I0SX53"/>
<gene>
    <name evidence="2" type="ORF">SAMN04488511_103332</name>
</gene>
<dbReference type="Proteomes" id="UP000198836">
    <property type="component" value="Unassembled WGS sequence"/>
</dbReference>
<organism evidence="2 3">
    <name type="scientific">Pedobacter suwonensis</name>
    <dbReference type="NCBI Taxonomy" id="332999"/>
    <lineage>
        <taxon>Bacteria</taxon>
        <taxon>Pseudomonadati</taxon>
        <taxon>Bacteroidota</taxon>
        <taxon>Sphingobacteriia</taxon>
        <taxon>Sphingobacteriales</taxon>
        <taxon>Sphingobacteriaceae</taxon>
        <taxon>Pedobacter</taxon>
    </lineage>
</organism>
<dbReference type="NCBIfam" id="NF047539">
    <property type="entry name" value="XAC2610_fam"/>
    <property type="match status" value="1"/>
</dbReference>
<evidence type="ECO:0000313" key="3">
    <source>
        <dbReference type="Proteomes" id="UP000198836"/>
    </source>
</evidence>
<evidence type="ECO:0000313" key="2">
    <source>
        <dbReference type="EMBL" id="SFA43376.1"/>
    </source>
</evidence>
<name>A0A1I0SX53_9SPHI</name>
<accession>A0A1I0SX53</accession>